<reference evidence="12 13" key="1">
    <citation type="submission" date="2013-03" db="EMBL/GenBank/DDBJ databases">
        <title>The Genome Sequence of Exophiala aquamarina CBS 119918.</title>
        <authorList>
            <consortium name="The Broad Institute Genomics Platform"/>
            <person name="Cuomo C."/>
            <person name="de Hoog S."/>
            <person name="Gorbushina A."/>
            <person name="Walker B."/>
            <person name="Young S.K."/>
            <person name="Zeng Q."/>
            <person name="Gargeya S."/>
            <person name="Fitzgerald M."/>
            <person name="Haas B."/>
            <person name="Abouelleil A."/>
            <person name="Allen A.W."/>
            <person name="Alvarado L."/>
            <person name="Arachchi H.M."/>
            <person name="Berlin A.M."/>
            <person name="Chapman S.B."/>
            <person name="Gainer-Dewar J."/>
            <person name="Goldberg J."/>
            <person name="Griggs A."/>
            <person name="Gujja S."/>
            <person name="Hansen M."/>
            <person name="Howarth C."/>
            <person name="Imamovic A."/>
            <person name="Ireland A."/>
            <person name="Larimer J."/>
            <person name="McCowan C."/>
            <person name="Murphy C."/>
            <person name="Pearson M."/>
            <person name="Poon T.W."/>
            <person name="Priest M."/>
            <person name="Roberts A."/>
            <person name="Saif S."/>
            <person name="Shea T."/>
            <person name="Sisk P."/>
            <person name="Sykes S."/>
            <person name="Wortman J."/>
            <person name="Nusbaum C."/>
            <person name="Birren B."/>
        </authorList>
    </citation>
    <scope>NUCLEOTIDE SEQUENCE [LARGE SCALE GENOMIC DNA]</scope>
    <source>
        <strain evidence="12 13">CBS 119918</strain>
    </source>
</reference>
<dbReference type="STRING" id="1182545.A0A072PNY2"/>
<evidence type="ECO:0000313" key="13">
    <source>
        <dbReference type="Proteomes" id="UP000027920"/>
    </source>
</evidence>
<dbReference type="GO" id="GO:0006357">
    <property type="term" value="P:regulation of transcription by RNA polymerase II"/>
    <property type="evidence" value="ECO:0007669"/>
    <property type="project" value="EnsemblFungi"/>
</dbReference>
<comment type="similarity">
    <text evidence="4">Belongs to the WD repeat ELP2 family.</text>
</comment>
<dbReference type="AlphaFoldDB" id="A0A072PNY2"/>
<organism evidence="12 13">
    <name type="scientific">Exophiala aquamarina CBS 119918</name>
    <dbReference type="NCBI Taxonomy" id="1182545"/>
    <lineage>
        <taxon>Eukaryota</taxon>
        <taxon>Fungi</taxon>
        <taxon>Dikarya</taxon>
        <taxon>Ascomycota</taxon>
        <taxon>Pezizomycotina</taxon>
        <taxon>Eurotiomycetes</taxon>
        <taxon>Chaetothyriomycetidae</taxon>
        <taxon>Chaetothyriales</taxon>
        <taxon>Herpotrichiellaceae</taxon>
        <taxon>Exophiala</taxon>
    </lineage>
</organism>
<dbReference type="GO" id="GO:0005737">
    <property type="term" value="C:cytoplasm"/>
    <property type="evidence" value="ECO:0007669"/>
    <property type="project" value="UniProtKB-SubCell"/>
</dbReference>
<evidence type="ECO:0000313" key="12">
    <source>
        <dbReference type="EMBL" id="KEF61611.1"/>
    </source>
</evidence>
<comment type="caution">
    <text evidence="12">The sequence shown here is derived from an EMBL/GenBank/DDBJ whole genome shotgun (WGS) entry which is preliminary data.</text>
</comment>
<dbReference type="GO" id="GO:0005634">
    <property type="term" value="C:nucleus"/>
    <property type="evidence" value="ECO:0007669"/>
    <property type="project" value="UniProtKB-SubCell"/>
</dbReference>
<feature type="repeat" description="WD" evidence="11">
    <location>
        <begin position="205"/>
        <end position="243"/>
    </location>
</feature>
<dbReference type="SUPFAM" id="SSF50978">
    <property type="entry name" value="WD40 repeat-like"/>
    <property type="match status" value="1"/>
</dbReference>
<keyword evidence="13" id="KW-1185">Reference proteome</keyword>
<feature type="repeat" description="WD" evidence="11">
    <location>
        <begin position="105"/>
        <end position="146"/>
    </location>
</feature>
<feature type="repeat" description="WD" evidence="11">
    <location>
        <begin position="393"/>
        <end position="423"/>
    </location>
</feature>
<evidence type="ECO:0000256" key="10">
    <source>
        <dbReference type="ARBA" id="ARBA00023242"/>
    </source>
</evidence>
<keyword evidence="9" id="KW-0677">Repeat</keyword>
<evidence type="ECO:0000256" key="7">
    <source>
        <dbReference type="ARBA" id="ARBA00022574"/>
    </source>
</evidence>
<keyword evidence="7 11" id="KW-0853">WD repeat</keyword>
<dbReference type="PROSITE" id="PS50082">
    <property type="entry name" value="WD_REPEATS_2"/>
    <property type="match status" value="5"/>
</dbReference>
<comment type="subcellular location">
    <subcellularLocation>
        <location evidence="2">Cytoplasm</location>
    </subcellularLocation>
    <subcellularLocation>
        <location evidence="1">Nucleus</location>
    </subcellularLocation>
</comment>
<dbReference type="SMART" id="SM00320">
    <property type="entry name" value="WD40"/>
    <property type="match status" value="11"/>
</dbReference>
<dbReference type="PANTHER" id="PTHR44111:SF1">
    <property type="entry name" value="ELONGATOR COMPLEX PROTEIN 2"/>
    <property type="match status" value="1"/>
</dbReference>
<dbReference type="FunFam" id="2.130.10.10:FF:000400">
    <property type="entry name" value="Elongator acetyltransferase complex subunit 2"/>
    <property type="match status" value="1"/>
</dbReference>
<keyword evidence="6" id="KW-0963">Cytoplasm</keyword>
<dbReference type="SUPFAM" id="SSF50998">
    <property type="entry name" value="Quinoprotein alcohol dehydrogenase-like"/>
    <property type="match status" value="1"/>
</dbReference>
<evidence type="ECO:0000256" key="6">
    <source>
        <dbReference type="ARBA" id="ARBA00022490"/>
    </source>
</evidence>
<dbReference type="OrthoDB" id="27911at2759"/>
<dbReference type="InterPro" id="IPR036322">
    <property type="entry name" value="WD40_repeat_dom_sf"/>
</dbReference>
<dbReference type="Gene3D" id="2.130.10.10">
    <property type="entry name" value="YVTN repeat-like/Quinoprotein amine dehydrogenase"/>
    <property type="match status" value="4"/>
</dbReference>
<dbReference type="GeneID" id="25278117"/>
<dbReference type="Pfam" id="PF00400">
    <property type="entry name" value="WD40"/>
    <property type="match status" value="5"/>
</dbReference>
<comment type="pathway">
    <text evidence="3">tRNA modification; 5-methoxycarbonylmethyl-2-thiouridine-tRNA biosynthesis.</text>
</comment>
<dbReference type="GO" id="GO:0008017">
    <property type="term" value="F:microtubule binding"/>
    <property type="evidence" value="ECO:0007669"/>
    <property type="project" value="EnsemblFungi"/>
</dbReference>
<dbReference type="InterPro" id="IPR037289">
    <property type="entry name" value="Elp2"/>
</dbReference>
<keyword evidence="8" id="KW-0819">tRNA processing</keyword>
<evidence type="ECO:0000256" key="11">
    <source>
        <dbReference type="PROSITE-ProRule" id="PRU00221"/>
    </source>
</evidence>
<evidence type="ECO:0000256" key="3">
    <source>
        <dbReference type="ARBA" id="ARBA00005043"/>
    </source>
</evidence>
<evidence type="ECO:0000256" key="8">
    <source>
        <dbReference type="ARBA" id="ARBA00022694"/>
    </source>
</evidence>
<dbReference type="InterPro" id="IPR015943">
    <property type="entry name" value="WD40/YVTN_repeat-like_dom_sf"/>
</dbReference>
<dbReference type="VEuPathDB" id="FungiDB:A1O9_03179"/>
<dbReference type="InterPro" id="IPR011047">
    <property type="entry name" value="Quinoprotein_ADH-like_sf"/>
</dbReference>
<proteinExistence type="inferred from homology"/>
<dbReference type="HOGENOM" id="CLU_006430_0_0_1"/>
<dbReference type="GO" id="GO:0002098">
    <property type="term" value="P:tRNA wobble uridine modification"/>
    <property type="evidence" value="ECO:0007669"/>
    <property type="project" value="EnsemblFungi"/>
</dbReference>
<dbReference type="PROSITE" id="PS50294">
    <property type="entry name" value="WD_REPEATS_REGION"/>
    <property type="match status" value="5"/>
</dbReference>
<gene>
    <name evidence="12" type="ORF">A1O9_03179</name>
</gene>
<dbReference type="UniPathway" id="UPA00988"/>
<name>A0A072PNY2_9EURO</name>
<dbReference type="GO" id="GO:0032447">
    <property type="term" value="P:protein urmylation"/>
    <property type="evidence" value="ECO:0007669"/>
    <property type="project" value="EnsemblFungi"/>
</dbReference>
<dbReference type="GO" id="GO:0033588">
    <property type="term" value="C:elongator holoenzyme complex"/>
    <property type="evidence" value="ECO:0007669"/>
    <property type="project" value="EnsemblFungi"/>
</dbReference>
<dbReference type="RefSeq" id="XP_013264201.1">
    <property type="nucleotide sequence ID" value="XM_013408747.1"/>
</dbReference>
<evidence type="ECO:0000256" key="1">
    <source>
        <dbReference type="ARBA" id="ARBA00004123"/>
    </source>
</evidence>
<evidence type="ECO:0000256" key="9">
    <source>
        <dbReference type="ARBA" id="ARBA00022737"/>
    </source>
</evidence>
<evidence type="ECO:0000256" key="5">
    <source>
        <dbReference type="ARBA" id="ARBA00020267"/>
    </source>
</evidence>
<dbReference type="CDD" id="cd00200">
    <property type="entry name" value="WD40"/>
    <property type="match status" value="1"/>
</dbReference>
<dbReference type="PANTHER" id="PTHR44111">
    <property type="entry name" value="ELONGATOR COMPLEX PROTEIN 2"/>
    <property type="match status" value="1"/>
</dbReference>
<sequence length="810" mass="87435">MTEFIVDEYYSVGGNRHSAAADWSVASGLVAFGADQNVGIWSPQNTSQPGLSALLGGHSDKVTAVKFLSAHFDSSSELLATGSADGKLSLWKATTGKTFVSTVTIDAHIGTVNAIASLGQSDIFATGGADARIKLWRVNQDNVEALAEVALKPRFIPLALTISAFAEEPSPDNAFLVVGGTRNDIQVYSIDGLTSNPRVGLSASLTGHEAWVRSLALTPTPDGGFLLASASQDKYVRIWRFESKGQQFARNASGTNGHLSNAVTLTAKIQSVSAGACTCLISFEALLLGHEDWVYSSHWNPKSSTPQLLTASADGSLSIWEPEESSGIWVSISRLGEISSQKGATTATGSSGGFWTGLWSPDGTVVTSLGRTGSWRMWQYVPETQFWNQKHAISGHIGSVEGISWAPDGSYLLSTSSDQTTRLHAGWKRDGKITWHEFSRPQIHGYDLNCIASTTPYQFVSGADEKLLRVFNEPREISVMLNKLCQIPLPPEDIHLPETAAIPVLGLSNKVIGDEDDGQNEALDEDLNANTHSRGQSQALTLLGEPPTEDFLSRHTLWPEHEKLYGHGYEISEVSTSQPGTTLATACKASSIDYAVIRLYDEVSWSEVKPPLTAHSLTVTRLAFSFEEPKYLLSVGRDRQWTVFLQSGPDAKSWVPVASNPKAHARMILDCTWLSNAGKPAFATAGRDKAMKIWSAEDSSAKLDFTCALELKRKSAITAIAAVSDRSRCFLATGEEDGTLAIHIISLPDGLKPLHSITVDPRICPSRSVNRLAWRPGYTDGSFHQLAVASAEGSVRILRVNLEGVWGSIV</sequence>
<evidence type="ECO:0000256" key="2">
    <source>
        <dbReference type="ARBA" id="ARBA00004496"/>
    </source>
</evidence>
<dbReference type="InterPro" id="IPR001680">
    <property type="entry name" value="WD40_rpt"/>
</dbReference>
<evidence type="ECO:0000256" key="4">
    <source>
        <dbReference type="ARBA" id="ARBA00005881"/>
    </source>
</evidence>
<protein>
    <recommendedName>
        <fullName evidence="5">Elongator complex protein 2</fullName>
    </recommendedName>
</protein>
<feature type="repeat" description="WD" evidence="11">
    <location>
        <begin position="55"/>
        <end position="101"/>
    </location>
</feature>
<accession>A0A072PNY2</accession>
<dbReference type="Proteomes" id="UP000027920">
    <property type="component" value="Unassembled WGS sequence"/>
</dbReference>
<keyword evidence="10" id="KW-0539">Nucleus</keyword>
<feature type="repeat" description="WD" evidence="11">
    <location>
        <begin position="287"/>
        <end position="321"/>
    </location>
</feature>
<dbReference type="EMBL" id="AMGV01000002">
    <property type="protein sequence ID" value="KEF61611.1"/>
    <property type="molecule type" value="Genomic_DNA"/>
</dbReference>